<accession>A0A484NJP8</accession>
<evidence type="ECO:0008006" key="5">
    <source>
        <dbReference type="Google" id="ProtNLM"/>
    </source>
</evidence>
<organism evidence="3 4">
    <name type="scientific">Cuscuta campestris</name>
    <dbReference type="NCBI Taxonomy" id="132261"/>
    <lineage>
        <taxon>Eukaryota</taxon>
        <taxon>Viridiplantae</taxon>
        <taxon>Streptophyta</taxon>
        <taxon>Embryophyta</taxon>
        <taxon>Tracheophyta</taxon>
        <taxon>Spermatophyta</taxon>
        <taxon>Magnoliopsida</taxon>
        <taxon>eudicotyledons</taxon>
        <taxon>Gunneridae</taxon>
        <taxon>Pentapetalae</taxon>
        <taxon>asterids</taxon>
        <taxon>lamiids</taxon>
        <taxon>Solanales</taxon>
        <taxon>Convolvulaceae</taxon>
        <taxon>Cuscuteae</taxon>
        <taxon>Cuscuta</taxon>
        <taxon>Cuscuta subgen. Grammica</taxon>
        <taxon>Cuscuta sect. Cleistogrammica</taxon>
    </lineage>
</organism>
<dbReference type="InterPro" id="IPR004198">
    <property type="entry name" value="Znf_C5HC2"/>
</dbReference>
<dbReference type="Gene3D" id="2.60.120.650">
    <property type="entry name" value="Cupin"/>
    <property type="match status" value="1"/>
</dbReference>
<dbReference type="GO" id="GO:0005634">
    <property type="term" value="C:nucleus"/>
    <property type="evidence" value="ECO:0007669"/>
    <property type="project" value="TreeGrafter"/>
</dbReference>
<evidence type="ECO:0000313" key="3">
    <source>
        <dbReference type="EMBL" id="VFR00579.1"/>
    </source>
</evidence>
<dbReference type="GO" id="GO:0000785">
    <property type="term" value="C:chromatin"/>
    <property type="evidence" value="ECO:0007669"/>
    <property type="project" value="TreeGrafter"/>
</dbReference>
<sequence length="682" mass="78403">MEEEDIRIPPGFASLTSFSLKKVKNANDSRLREEEEEEAEKTSSQIGSVRSVFNAELYKRSATKNRSWIVYDRVEEEPKYDSENDFECLYSRGCLPDGVIRGCPSCANCLKVVARWQPEQSCVHLLEEAPVFCPTEEEFKDTLNYVESIRSLVENYGICRIVPPKSWEPPNLIEEKKTWDTSKFFTHIQHIDELGDMFLKKSLHRAHLKMRHKRKRSSVKNLVSGSWKGHYVVDCQSEILQSESGPEFTLQGFKDYADNFKKQYFSERDVDIDRNASSPPLSKIFRPSIRNIEGEYWRIIEKPNEKVEVLHAANVDAEIFRSGSPAKHNGQKMPKNPVDIQSGWNLNNTSMLQGSLLRYDACDTSSMLHPQLSIGMCFSSTFWKIEKHHLYSLCYMHLGAPRIWYVIPQQYCFKFEEIVKKHIPESSKHPWLLLDVATQISLSTLISEGIPVYRCLQHPKEFVLVLPGSYYSQLDSGFNCSEAVNFAPFDWLPHGQLAVERYSEFHRKTSISYDKLLFGAAGEAIKSLAKHLFVKDCSDNFQWSSVCGKDGTLTKAIKARVKSEGMRQKYLCITLQTQVMGEDFDTSTKRECITCYYDLHLSAVGCSCSPNKYTCLRHVKLLCSCEWSSKCFFYRYDMSELDIMVEALEGKESALNKWAKEKLGLTLHSYVSEDQRNPVSTD</sequence>
<dbReference type="InterPro" id="IPR003347">
    <property type="entry name" value="JmjC_dom"/>
</dbReference>
<dbReference type="GO" id="GO:0034647">
    <property type="term" value="F:histone H3K4me/H3K4me2/H3K4me3 demethylase activity"/>
    <property type="evidence" value="ECO:0007669"/>
    <property type="project" value="TreeGrafter"/>
</dbReference>
<reference evidence="3 4" key="1">
    <citation type="submission" date="2018-04" db="EMBL/GenBank/DDBJ databases">
        <authorList>
            <person name="Vogel A."/>
        </authorList>
    </citation>
    <scope>NUCLEOTIDE SEQUENCE [LARGE SCALE GENOMIC DNA]</scope>
</reference>
<gene>
    <name evidence="3" type="ORF">CCAM_LOCUS42354</name>
</gene>
<evidence type="ECO:0000259" key="2">
    <source>
        <dbReference type="PROSITE" id="PS51184"/>
    </source>
</evidence>
<feature type="domain" description="JmjC" evidence="2">
    <location>
        <begin position="338"/>
        <end position="503"/>
    </location>
</feature>
<dbReference type="Proteomes" id="UP000595140">
    <property type="component" value="Unassembled WGS sequence"/>
</dbReference>
<proteinExistence type="predicted"/>
<evidence type="ECO:0000313" key="4">
    <source>
        <dbReference type="Proteomes" id="UP000595140"/>
    </source>
</evidence>
<dbReference type="SMART" id="SM00545">
    <property type="entry name" value="JmjN"/>
    <property type="match status" value="1"/>
</dbReference>
<name>A0A484NJP8_9ASTE</name>
<dbReference type="PROSITE" id="PS51183">
    <property type="entry name" value="JMJN"/>
    <property type="match status" value="1"/>
</dbReference>
<dbReference type="Pfam" id="PF02928">
    <property type="entry name" value="zf-C5HC2"/>
    <property type="match status" value="1"/>
</dbReference>
<dbReference type="PANTHER" id="PTHR10694:SF54">
    <property type="entry name" value="INACTIVE LYSINE-SPECIFIC DEMETHYLASE JMJ19-RELATED"/>
    <property type="match status" value="1"/>
</dbReference>
<dbReference type="GO" id="GO:0010468">
    <property type="term" value="P:regulation of gene expression"/>
    <property type="evidence" value="ECO:0007669"/>
    <property type="project" value="TreeGrafter"/>
</dbReference>
<dbReference type="Pfam" id="PF02373">
    <property type="entry name" value="JmjC"/>
    <property type="match status" value="1"/>
</dbReference>
<dbReference type="AlphaFoldDB" id="A0A484NJP8"/>
<dbReference type="PANTHER" id="PTHR10694">
    <property type="entry name" value="LYSINE-SPECIFIC DEMETHYLASE"/>
    <property type="match status" value="1"/>
</dbReference>
<dbReference type="InterPro" id="IPR003349">
    <property type="entry name" value="JmjN"/>
</dbReference>
<dbReference type="Pfam" id="PF02375">
    <property type="entry name" value="JmjN"/>
    <property type="match status" value="1"/>
</dbReference>
<keyword evidence="4" id="KW-1185">Reference proteome</keyword>
<dbReference type="PROSITE" id="PS51184">
    <property type="entry name" value="JMJC"/>
    <property type="match status" value="1"/>
</dbReference>
<dbReference type="EMBL" id="OOIL02006707">
    <property type="protein sequence ID" value="VFR00579.1"/>
    <property type="molecule type" value="Genomic_DNA"/>
</dbReference>
<dbReference type="OrthoDB" id="1678912at2759"/>
<protein>
    <recommendedName>
        <fullName evidence="5">JmjC domain-containing protein</fullName>
    </recommendedName>
</protein>
<evidence type="ECO:0000259" key="1">
    <source>
        <dbReference type="PROSITE" id="PS51183"/>
    </source>
</evidence>
<dbReference type="SMART" id="SM00558">
    <property type="entry name" value="JmjC"/>
    <property type="match status" value="1"/>
</dbReference>
<dbReference type="SUPFAM" id="SSF51197">
    <property type="entry name" value="Clavaminate synthase-like"/>
    <property type="match status" value="1"/>
</dbReference>
<feature type="domain" description="JmjN" evidence="1">
    <location>
        <begin position="129"/>
        <end position="170"/>
    </location>
</feature>